<accession>A0AA39KZC3</accession>
<dbReference type="AlphaFoldDB" id="A0AA39KZC3"/>
<gene>
    <name evidence="2" type="ORF">PV327_005069</name>
</gene>
<evidence type="ECO:0000256" key="1">
    <source>
        <dbReference type="SAM" id="MobiDB-lite"/>
    </source>
</evidence>
<comment type="caution">
    <text evidence="2">The sequence shown here is derived from an EMBL/GenBank/DDBJ whole genome shotgun (WGS) entry which is preliminary data.</text>
</comment>
<name>A0AA39KZC3_MICHY</name>
<feature type="region of interest" description="Disordered" evidence="1">
    <location>
        <begin position="30"/>
        <end position="51"/>
    </location>
</feature>
<evidence type="ECO:0000313" key="3">
    <source>
        <dbReference type="Proteomes" id="UP001168972"/>
    </source>
</evidence>
<sequence length="131" mass="15635">MDIVNLPNSYQIVSGYILPLDYDWQYEESWKQKNSRRGKSNITSRSQEKNQCELCRNKKRRSLAAYIKNKKKINSCNEIHEEEEEDIDYAKTKDSESININNETTTNRTTEKMNENTNKPKTKTSRFKFWL</sequence>
<reference evidence="2" key="1">
    <citation type="journal article" date="2023" name="bioRxiv">
        <title>Scaffold-level genome assemblies of two parasitoid biocontrol wasps reveal the parthenogenesis mechanism and an associated novel virus.</title>
        <authorList>
            <person name="Inwood S."/>
            <person name="Skelly J."/>
            <person name="Guhlin J."/>
            <person name="Harrop T."/>
            <person name="Goldson S."/>
            <person name="Dearden P."/>
        </authorList>
    </citation>
    <scope>NUCLEOTIDE SEQUENCE</scope>
    <source>
        <strain evidence="2">Lincoln</strain>
        <tissue evidence="2">Whole body</tissue>
    </source>
</reference>
<dbReference type="Proteomes" id="UP001168972">
    <property type="component" value="Unassembled WGS sequence"/>
</dbReference>
<feature type="region of interest" description="Disordered" evidence="1">
    <location>
        <begin position="93"/>
        <end position="126"/>
    </location>
</feature>
<keyword evidence="3" id="KW-1185">Reference proteome</keyword>
<feature type="compositionally biased region" description="Low complexity" evidence="1">
    <location>
        <begin position="99"/>
        <end position="108"/>
    </location>
</feature>
<evidence type="ECO:0000313" key="2">
    <source>
        <dbReference type="EMBL" id="KAK0179305.1"/>
    </source>
</evidence>
<reference evidence="2" key="2">
    <citation type="submission" date="2023-03" db="EMBL/GenBank/DDBJ databases">
        <authorList>
            <person name="Inwood S.N."/>
            <person name="Skelly J.G."/>
            <person name="Guhlin J."/>
            <person name="Harrop T.W.R."/>
            <person name="Goldson S.G."/>
            <person name="Dearden P.K."/>
        </authorList>
    </citation>
    <scope>NUCLEOTIDE SEQUENCE</scope>
    <source>
        <strain evidence="2">Lincoln</strain>
        <tissue evidence="2">Whole body</tissue>
    </source>
</reference>
<proteinExistence type="predicted"/>
<dbReference type="EMBL" id="JAQQBR010000003">
    <property type="protein sequence ID" value="KAK0179305.1"/>
    <property type="molecule type" value="Genomic_DNA"/>
</dbReference>
<protein>
    <submittedName>
        <fullName evidence="2">Uncharacterized protein</fullName>
    </submittedName>
</protein>
<organism evidence="2 3">
    <name type="scientific">Microctonus hyperodae</name>
    <name type="common">Parasitoid wasp</name>
    <dbReference type="NCBI Taxonomy" id="165561"/>
    <lineage>
        <taxon>Eukaryota</taxon>
        <taxon>Metazoa</taxon>
        <taxon>Ecdysozoa</taxon>
        <taxon>Arthropoda</taxon>
        <taxon>Hexapoda</taxon>
        <taxon>Insecta</taxon>
        <taxon>Pterygota</taxon>
        <taxon>Neoptera</taxon>
        <taxon>Endopterygota</taxon>
        <taxon>Hymenoptera</taxon>
        <taxon>Apocrita</taxon>
        <taxon>Ichneumonoidea</taxon>
        <taxon>Braconidae</taxon>
        <taxon>Euphorinae</taxon>
        <taxon>Microctonus</taxon>
    </lineage>
</organism>